<dbReference type="InterPro" id="IPR021410">
    <property type="entry name" value="FAF"/>
</dbReference>
<dbReference type="Pfam" id="PF11250">
    <property type="entry name" value="FAF"/>
    <property type="match status" value="1"/>
</dbReference>
<dbReference type="InterPro" id="IPR046431">
    <property type="entry name" value="FAF_dom"/>
</dbReference>
<dbReference type="AlphaFoldDB" id="A0A6J1GVY4"/>
<evidence type="ECO:0000313" key="4">
    <source>
        <dbReference type="RefSeq" id="XP_022956294.1"/>
    </source>
</evidence>
<dbReference type="Proteomes" id="UP000504609">
    <property type="component" value="Unplaced"/>
</dbReference>
<name>A0A6J1GVY4_CUCMO</name>
<organism evidence="3 5">
    <name type="scientific">Cucurbita moschata</name>
    <name type="common">Winter crookneck squash</name>
    <name type="synonym">Cucurbita pepo var. moschata</name>
    <dbReference type="NCBI Taxonomy" id="3662"/>
    <lineage>
        <taxon>Eukaryota</taxon>
        <taxon>Viridiplantae</taxon>
        <taxon>Streptophyta</taxon>
        <taxon>Embryophyta</taxon>
        <taxon>Tracheophyta</taxon>
        <taxon>Spermatophyta</taxon>
        <taxon>Magnoliopsida</taxon>
        <taxon>eudicotyledons</taxon>
        <taxon>Gunneridae</taxon>
        <taxon>Pentapetalae</taxon>
        <taxon>rosids</taxon>
        <taxon>fabids</taxon>
        <taxon>Cucurbitales</taxon>
        <taxon>Cucurbitaceae</taxon>
        <taxon>Cucurbiteae</taxon>
        <taxon>Cucurbita</taxon>
    </lineage>
</organism>
<accession>A0A6J1GVY4</accession>
<dbReference type="RefSeq" id="XP_022956294.1">
    <property type="nucleotide sequence ID" value="XM_023100526.1"/>
</dbReference>
<keyword evidence="3" id="KW-1185">Reference proteome</keyword>
<evidence type="ECO:0000259" key="2">
    <source>
        <dbReference type="Pfam" id="PF11250"/>
    </source>
</evidence>
<comment type="similarity">
    <text evidence="1">Belongs to the fantastic four family.</text>
</comment>
<evidence type="ECO:0000256" key="1">
    <source>
        <dbReference type="ARBA" id="ARBA00008690"/>
    </source>
</evidence>
<feature type="domain" description="FAF" evidence="2">
    <location>
        <begin position="57"/>
        <end position="115"/>
    </location>
</feature>
<sequence>MQSKSLSPDSRDFDFDDYIGIESCVDLMENHTSSDISGENCRRDNKMWGMERKDHNEYPPPIQLLVRTENLASQMPWVLKRHYTDDGRLILTEERLRYYEFFRAHRSNGRLMLQLVAFDDQGYDESNVEIGGEDGGDGEECAAAAEGRDAEMQSRLCSGCQCPQGALRTVRSLGKDVSNSNSNSL</sequence>
<evidence type="ECO:0000313" key="5">
    <source>
        <dbReference type="RefSeq" id="XP_022956302.1"/>
    </source>
</evidence>
<protein>
    <submittedName>
        <fullName evidence="4 5">Uncharacterized protein LOC111458031</fullName>
    </submittedName>
</protein>
<reference evidence="4 5" key="1">
    <citation type="submission" date="2025-04" db="UniProtKB">
        <authorList>
            <consortium name="RefSeq"/>
        </authorList>
    </citation>
    <scope>IDENTIFICATION</scope>
    <source>
        <tissue evidence="4 5">Young leaves</tissue>
    </source>
</reference>
<proteinExistence type="inferred from homology"/>
<dbReference type="KEGG" id="cmos:111458031"/>
<dbReference type="PANTHER" id="PTHR33155:SF17">
    <property type="entry name" value="F2E2.18-RELATED"/>
    <property type="match status" value="1"/>
</dbReference>
<evidence type="ECO:0000313" key="3">
    <source>
        <dbReference type="Proteomes" id="UP000504609"/>
    </source>
</evidence>
<dbReference type="PANTHER" id="PTHR33155">
    <property type="entry name" value="FANTASTIC FOUR-LIKE PROTEIN (DUF3049)"/>
    <property type="match status" value="1"/>
</dbReference>
<dbReference type="RefSeq" id="XP_022956302.1">
    <property type="nucleotide sequence ID" value="XM_023100534.1"/>
</dbReference>
<dbReference type="GeneID" id="111458031"/>
<gene>
    <name evidence="4 5" type="primary">LOC111458031</name>
</gene>